<evidence type="ECO:0000313" key="1">
    <source>
        <dbReference type="EMBL" id="KAI6081206.1"/>
    </source>
</evidence>
<proteinExistence type="predicted"/>
<evidence type="ECO:0000313" key="2">
    <source>
        <dbReference type="Proteomes" id="UP001497680"/>
    </source>
</evidence>
<gene>
    <name evidence="1" type="ORF">F4821DRAFT_249878</name>
</gene>
<reference evidence="1 2" key="1">
    <citation type="journal article" date="2022" name="New Phytol.">
        <title>Ecological generalism drives hyperdiversity of secondary metabolite gene clusters in xylarialean endophytes.</title>
        <authorList>
            <person name="Franco M.E.E."/>
            <person name="Wisecaver J.H."/>
            <person name="Arnold A.E."/>
            <person name="Ju Y.M."/>
            <person name="Slot J.C."/>
            <person name="Ahrendt S."/>
            <person name="Moore L.P."/>
            <person name="Eastman K.E."/>
            <person name="Scott K."/>
            <person name="Konkel Z."/>
            <person name="Mondo S.J."/>
            <person name="Kuo A."/>
            <person name="Hayes R.D."/>
            <person name="Haridas S."/>
            <person name="Andreopoulos B."/>
            <person name="Riley R."/>
            <person name="LaButti K."/>
            <person name="Pangilinan J."/>
            <person name="Lipzen A."/>
            <person name="Amirebrahimi M."/>
            <person name="Yan J."/>
            <person name="Adam C."/>
            <person name="Keymanesh K."/>
            <person name="Ng V."/>
            <person name="Louie K."/>
            <person name="Northen T."/>
            <person name="Drula E."/>
            <person name="Henrissat B."/>
            <person name="Hsieh H.M."/>
            <person name="Youens-Clark K."/>
            <person name="Lutzoni F."/>
            <person name="Miadlikowska J."/>
            <person name="Eastwood D.C."/>
            <person name="Hamelin R.C."/>
            <person name="Grigoriev I.V."/>
            <person name="U'Ren J.M."/>
        </authorList>
    </citation>
    <scope>NUCLEOTIDE SEQUENCE [LARGE SCALE GENOMIC DNA]</scope>
    <source>
        <strain evidence="1 2">ER1909</strain>
    </source>
</reference>
<keyword evidence="2" id="KW-1185">Reference proteome</keyword>
<dbReference type="EMBL" id="MU394404">
    <property type="protein sequence ID" value="KAI6081206.1"/>
    <property type="molecule type" value="Genomic_DNA"/>
</dbReference>
<sequence length="519" mass="56150">MISYSNSIVTAAVLLAVASRGSCQCQNSTRTVAISATIPFGASQKVDPSFPGFAFEQASFYNYSFDAQGNPNVFSQNLVNAVLNRTGGTPLLRVGGTSGDSGNFSSSQQTPTNFPADQFGPQFKGGVTLGPSYFDAFKNWPGAKFEFMVPFKNTSHSHTLKWAATGVDAIGIDNLYTLEIGNEPTFYPWFSKTNNTAGIETYAKRYLSLQDQLKQQIPALDDKRIFQALDTAANAATKLKAKPAFEMGLNAVATSIRQVGFHYYQGHPGPRTFAELQGWIRHSVTVENMTNFTPNIRYLRNNHPAIGFAFTETGYNVGGGGGGLGNNLASALWAVDFQLYGMTANVSRVNWQQILRGSLHMWRAVEADGLPPAVTPNYYSQPFVADFIGRSGQTQVAPIDVDDDADGTLVAYGAYESGKLVRVAVLNVDLWTPQNCTTRPHVGFTLEGLPNTTTQVQVHHLTAPDGALAEDGLTYAGLQWTYENNGVEKQVGKDSNVLNVNGGVVKFPVRSSSAVMIVL</sequence>
<dbReference type="Proteomes" id="UP001497680">
    <property type="component" value="Unassembled WGS sequence"/>
</dbReference>
<comment type="caution">
    <text evidence="1">The sequence shown here is derived from an EMBL/GenBank/DDBJ whole genome shotgun (WGS) entry which is preliminary data.</text>
</comment>
<protein>
    <submittedName>
        <fullName evidence="1">Uncharacterized protein</fullName>
    </submittedName>
</protein>
<accession>A0ACC0CLH4</accession>
<name>A0ACC0CLH4_9PEZI</name>
<organism evidence="1 2">
    <name type="scientific">Hypoxylon rubiginosum</name>
    <dbReference type="NCBI Taxonomy" id="110542"/>
    <lineage>
        <taxon>Eukaryota</taxon>
        <taxon>Fungi</taxon>
        <taxon>Dikarya</taxon>
        <taxon>Ascomycota</taxon>
        <taxon>Pezizomycotina</taxon>
        <taxon>Sordariomycetes</taxon>
        <taxon>Xylariomycetidae</taxon>
        <taxon>Xylariales</taxon>
        <taxon>Hypoxylaceae</taxon>
        <taxon>Hypoxylon</taxon>
    </lineage>
</organism>